<reference evidence="4 5" key="1">
    <citation type="submission" date="2024-01" db="EMBL/GenBank/DDBJ databases">
        <title>The complete chloroplast genome sequence of Lithospermum erythrorhizon: insights into the phylogenetic relationship among Boraginaceae species and the maternal lineages of purple gromwells.</title>
        <authorList>
            <person name="Okada T."/>
            <person name="Watanabe K."/>
        </authorList>
    </citation>
    <scope>NUCLEOTIDE SEQUENCE [LARGE SCALE GENOMIC DNA]</scope>
</reference>
<accession>A0AAV3NGL3</accession>
<dbReference type="InterPro" id="IPR036427">
    <property type="entry name" value="Bromodomain-like_sf"/>
</dbReference>
<gene>
    <name evidence="4" type="ORF">LIER_00063</name>
</gene>
<keyword evidence="5" id="KW-1185">Reference proteome</keyword>
<feature type="domain" description="Bromo" evidence="3">
    <location>
        <begin position="213"/>
        <end position="264"/>
    </location>
</feature>
<dbReference type="AlphaFoldDB" id="A0AAV3NGL3"/>
<evidence type="ECO:0000256" key="1">
    <source>
        <dbReference type="ARBA" id="ARBA00023117"/>
    </source>
</evidence>
<evidence type="ECO:0000256" key="2">
    <source>
        <dbReference type="PROSITE-ProRule" id="PRU00035"/>
    </source>
</evidence>
<evidence type="ECO:0000259" key="3">
    <source>
        <dbReference type="PROSITE" id="PS50014"/>
    </source>
</evidence>
<dbReference type="InterPro" id="IPR057451">
    <property type="entry name" value="BRWD/PHIP_AD"/>
</dbReference>
<evidence type="ECO:0000313" key="4">
    <source>
        <dbReference type="EMBL" id="GAA0138289.1"/>
    </source>
</evidence>
<dbReference type="InterPro" id="IPR001487">
    <property type="entry name" value="Bromodomain"/>
</dbReference>
<dbReference type="PANTHER" id="PTHR16266">
    <property type="entry name" value="WD REPEAT DOMAIN 9"/>
    <property type="match status" value="1"/>
</dbReference>
<dbReference type="GO" id="GO:0005634">
    <property type="term" value="C:nucleus"/>
    <property type="evidence" value="ECO:0007669"/>
    <property type="project" value="TreeGrafter"/>
</dbReference>
<dbReference type="SUPFAM" id="SSF47370">
    <property type="entry name" value="Bromodomain"/>
    <property type="match status" value="1"/>
</dbReference>
<dbReference type="CDD" id="cd05529">
    <property type="entry name" value="Bromo_WDR9_I_like"/>
    <property type="match status" value="1"/>
</dbReference>
<proteinExistence type="predicted"/>
<dbReference type="Pfam" id="PF00439">
    <property type="entry name" value="Bromodomain"/>
    <property type="match status" value="1"/>
</dbReference>
<name>A0AAV3NGL3_LITER</name>
<dbReference type="Proteomes" id="UP001454036">
    <property type="component" value="Unassembled WGS sequence"/>
</dbReference>
<comment type="caution">
    <text evidence="4">The sequence shown here is derived from an EMBL/GenBank/DDBJ whole genome shotgun (WGS) entry which is preliminary data.</text>
</comment>
<organism evidence="4 5">
    <name type="scientific">Lithospermum erythrorhizon</name>
    <name type="common">Purple gromwell</name>
    <name type="synonym">Lithospermum officinale var. erythrorhizon</name>
    <dbReference type="NCBI Taxonomy" id="34254"/>
    <lineage>
        <taxon>Eukaryota</taxon>
        <taxon>Viridiplantae</taxon>
        <taxon>Streptophyta</taxon>
        <taxon>Embryophyta</taxon>
        <taxon>Tracheophyta</taxon>
        <taxon>Spermatophyta</taxon>
        <taxon>Magnoliopsida</taxon>
        <taxon>eudicotyledons</taxon>
        <taxon>Gunneridae</taxon>
        <taxon>Pentapetalae</taxon>
        <taxon>asterids</taxon>
        <taxon>lamiids</taxon>
        <taxon>Boraginales</taxon>
        <taxon>Boraginaceae</taxon>
        <taxon>Boraginoideae</taxon>
        <taxon>Lithospermeae</taxon>
        <taxon>Lithospermum</taxon>
    </lineage>
</organism>
<dbReference type="GO" id="GO:0006357">
    <property type="term" value="P:regulation of transcription by RNA polymerase II"/>
    <property type="evidence" value="ECO:0007669"/>
    <property type="project" value="TreeGrafter"/>
</dbReference>
<sequence length="282" mass="33297">MYIKQGHEEYLHNNDLKVRGPLAKYWTNTRVVELCLVEDLKYATHSGSGESCCEMTLNFIGSSSKVQGQKFLLTLPDLDDSDTPDFLVERGWYDASMERNWSSRDKCQVWWTNPGGRDGSWWKGRSQSVNDQSNEFPGSPWKIFSVQYKNDEEEFNHCPWELHDPAHLFEHSHIDRDRRKKMLSSFRKLLPSGPNKEDNYGILKLEQIAQKSDFINRFPVPLSLDIIEKRLEKNYYRRMEALKYDINVMLSNAQSYFDGNRTFSKKMKNLSHWFDELFLELE</sequence>
<dbReference type="GO" id="GO:0007010">
    <property type="term" value="P:cytoskeleton organization"/>
    <property type="evidence" value="ECO:0007669"/>
    <property type="project" value="TreeGrafter"/>
</dbReference>
<dbReference type="PROSITE" id="PS50014">
    <property type="entry name" value="BROMODOMAIN_2"/>
    <property type="match status" value="1"/>
</dbReference>
<dbReference type="SMART" id="SM00297">
    <property type="entry name" value="BROMO"/>
    <property type="match status" value="1"/>
</dbReference>
<dbReference type="EMBL" id="BAABME010000004">
    <property type="protein sequence ID" value="GAA0138289.1"/>
    <property type="molecule type" value="Genomic_DNA"/>
</dbReference>
<dbReference type="PANTHER" id="PTHR16266:SF17">
    <property type="entry name" value="BRWD3"/>
    <property type="match status" value="1"/>
</dbReference>
<protein>
    <recommendedName>
        <fullName evidence="3">Bromo domain-containing protein</fullName>
    </recommendedName>
</protein>
<dbReference type="Pfam" id="PF25313">
    <property type="entry name" value="BRWD_AD"/>
    <property type="match status" value="1"/>
</dbReference>
<keyword evidence="1 2" id="KW-0103">Bromodomain</keyword>
<evidence type="ECO:0000313" key="5">
    <source>
        <dbReference type="Proteomes" id="UP001454036"/>
    </source>
</evidence>
<dbReference type="GO" id="GO:0008360">
    <property type="term" value="P:regulation of cell shape"/>
    <property type="evidence" value="ECO:0007669"/>
    <property type="project" value="TreeGrafter"/>
</dbReference>
<dbReference type="InterPro" id="IPR052060">
    <property type="entry name" value="Bromo_WD_repeat"/>
</dbReference>
<dbReference type="Gene3D" id="1.20.920.10">
    <property type="entry name" value="Bromodomain-like"/>
    <property type="match status" value="1"/>
</dbReference>